<sequence length="287" mass="32297">MGTGVVPSCRCCTTVCSSSSGKKSSAVVSKQSVVGSVYLPWWTRAPLSLHSVGAGGCNNWDSAASLTTGLPRFSRVVKVATNAVPNLAEARPDIGGGEEESIAEDADVDSIYEWELDFCSRPILDSRGKKLWELVVCDSRRQLQFTRFFPNNVINSVTLRDALLYIMDTLQVPKPEKIRFFRSQMQTIITKACKELDIQPVPSQRCVTLIKWLEERFETVYSQHPGYQEGASPLLLQQQSLPLDLPDALRGEEWAFVQLPFEGTFSFSLRFYLQNHLISFTFWRKET</sequence>
<name>A0A7I4E8L4_PHYPA</name>
<dbReference type="Proteomes" id="UP000006727">
    <property type="component" value="Chromosome 5"/>
</dbReference>
<dbReference type="EnsemblPlants" id="Pp3c5_6760V3.3">
    <property type="protein sequence ID" value="Pp3c5_6760V3.3"/>
    <property type="gene ID" value="Pp3c5_6760"/>
</dbReference>
<dbReference type="InterPro" id="IPR046760">
    <property type="entry name" value="Tab2-like_N"/>
</dbReference>
<dbReference type="InterPro" id="IPR009472">
    <property type="entry name" value="Tab2-like"/>
</dbReference>
<dbReference type="AlphaFoldDB" id="A0A7I4E8L4"/>
<evidence type="ECO:0000313" key="3">
    <source>
        <dbReference type="Proteomes" id="UP000006727"/>
    </source>
</evidence>
<keyword evidence="3" id="KW-1185">Reference proteome</keyword>
<dbReference type="PANTHER" id="PTHR34556">
    <property type="match status" value="1"/>
</dbReference>
<dbReference type="GO" id="GO:0003723">
    <property type="term" value="F:RNA binding"/>
    <property type="evidence" value="ECO:0007669"/>
    <property type="project" value="InterPro"/>
</dbReference>
<evidence type="ECO:0000259" key="1">
    <source>
        <dbReference type="Pfam" id="PF06485"/>
    </source>
</evidence>
<dbReference type="PANTHER" id="PTHR34556:SF2">
    <property type="entry name" value="PROTEIN TAB2 HOMOLOG, CHLOROPLASTIC"/>
    <property type="match status" value="1"/>
</dbReference>
<reference evidence="2 3" key="1">
    <citation type="journal article" date="2008" name="Science">
        <title>The Physcomitrella genome reveals evolutionary insights into the conquest of land by plants.</title>
        <authorList>
            <person name="Rensing S."/>
            <person name="Lang D."/>
            <person name="Zimmer A."/>
            <person name="Terry A."/>
            <person name="Salamov A."/>
            <person name="Shapiro H."/>
            <person name="Nishiyama T."/>
            <person name="Perroud P.-F."/>
            <person name="Lindquist E."/>
            <person name="Kamisugi Y."/>
            <person name="Tanahashi T."/>
            <person name="Sakakibara K."/>
            <person name="Fujita T."/>
            <person name="Oishi K."/>
            <person name="Shin-I T."/>
            <person name="Kuroki Y."/>
            <person name="Toyoda A."/>
            <person name="Suzuki Y."/>
            <person name="Hashimoto A."/>
            <person name="Yamaguchi K."/>
            <person name="Sugano A."/>
            <person name="Kohara Y."/>
            <person name="Fujiyama A."/>
            <person name="Anterola A."/>
            <person name="Aoki S."/>
            <person name="Ashton N."/>
            <person name="Barbazuk W.B."/>
            <person name="Barker E."/>
            <person name="Bennetzen J."/>
            <person name="Bezanilla M."/>
            <person name="Blankenship R."/>
            <person name="Cho S.H."/>
            <person name="Dutcher S."/>
            <person name="Estelle M."/>
            <person name="Fawcett J.A."/>
            <person name="Gundlach H."/>
            <person name="Hanada K."/>
            <person name="Heyl A."/>
            <person name="Hicks K.A."/>
            <person name="Hugh J."/>
            <person name="Lohr M."/>
            <person name="Mayer K."/>
            <person name="Melkozernov A."/>
            <person name="Murata T."/>
            <person name="Nelson D."/>
            <person name="Pils B."/>
            <person name="Prigge M."/>
            <person name="Reiss B."/>
            <person name="Renner T."/>
            <person name="Rombauts S."/>
            <person name="Rushton P."/>
            <person name="Sanderfoot A."/>
            <person name="Schween G."/>
            <person name="Shiu S.-H."/>
            <person name="Stueber K."/>
            <person name="Theodoulou F.L."/>
            <person name="Tu H."/>
            <person name="Van de Peer Y."/>
            <person name="Verrier P.J."/>
            <person name="Waters E."/>
            <person name="Wood A."/>
            <person name="Yang L."/>
            <person name="Cove D."/>
            <person name="Cuming A."/>
            <person name="Hasebe M."/>
            <person name="Lucas S."/>
            <person name="Mishler D.B."/>
            <person name="Reski R."/>
            <person name="Grigoriev I."/>
            <person name="Quatrano R.S."/>
            <person name="Boore J.L."/>
        </authorList>
    </citation>
    <scope>NUCLEOTIDE SEQUENCE [LARGE SCALE GENOMIC DNA]</scope>
    <source>
        <strain evidence="2 3">cv. Gransden 2004</strain>
    </source>
</reference>
<dbReference type="Gramene" id="Pp3c5_6760V3.3">
    <property type="protein sequence ID" value="Pp3c5_6760V3.3"/>
    <property type="gene ID" value="Pp3c5_6760"/>
</dbReference>
<reference evidence="2" key="3">
    <citation type="submission" date="2020-12" db="UniProtKB">
        <authorList>
            <consortium name="EnsemblPlants"/>
        </authorList>
    </citation>
    <scope>IDENTIFICATION</scope>
</reference>
<proteinExistence type="predicted"/>
<gene>
    <name evidence="2" type="primary">LOC112282507</name>
</gene>
<feature type="domain" description="RNA-binding protein Tab2-like N-terminal" evidence="1">
    <location>
        <begin position="114"/>
        <end position="216"/>
    </location>
</feature>
<evidence type="ECO:0000313" key="2">
    <source>
        <dbReference type="EnsemblPlants" id="Pp3c5_6760V3.3"/>
    </source>
</evidence>
<reference evidence="2 3" key="2">
    <citation type="journal article" date="2018" name="Plant J.">
        <title>The Physcomitrella patens chromosome-scale assembly reveals moss genome structure and evolution.</title>
        <authorList>
            <person name="Lang D."/>
            <person name="Ullrich K.K."/>
            <person name="Murat F."/>
            <person name="Fuchs J."/>
            <person name="Jenkins J."/>
            <person name="Haas F.B."/>
            <person name="Piednoel M."/>
            <person name="Gundlach H."/>
            <person name="Van Bel M."/>
            <person name="Meyberg R."/>
            <person name="Vives C."/>
            <person name="Morata J."/>
            <person name="Symeonidi A."/>
            <person name="Hiss M."/>
            <person name="Muchero W."/>
            <person name="Kamisugi Y."/>
            <person name="Saleh O."/>
            <person name="Blanc G."/>
            <person name="Decker E.L."/>
            <person name="van Gessel N."/>
            <person name="Grimwood J."/>
            <person name="Hayes R.D."/>
            <person name="Graham S.W."/>
            <person name="Gunter L.E."/>
            <person name="McDaniel S.F."/>
            <person name="Hoernstein S.N.W."/>
            <person name="Larsson A."/>
            <person name="Li F.W."/>
            <person name="Perroud P.F."/>
            <person name="Phillips J."/>
            <person name="Ranjan P."/>
            <person name="Rokshar D.S."/>
            <person name="Rothfels C.J."/>
            <person name="Schneider L."/>
            <person name="Shu S."/>
            <person name="Stevenson D.W."/>
            <person name="Thummler F."/>
            <person name="Tillich M."/>
            <person name="Villarreal Aguilar J.C."/>
            <person name="Widiez T."/>
            <person name="Wong G.K."/>
            <person name="Wymore A."/>
            <person name="Zhang Y."/>
            <person name="Zimmer A.D."/>
            <person name="Quatrano R.S."/>
            <person name="Mayer K.F.X."/>
            <person name="Goodstein D."/>
            <person name="Casacuberta J.M."/>
            <person name="Vandepoele K."/>
            <person name="Reski R."/>
            <person name="Cuming A.C."/>
            <person name="Tuskan G.A."/>
            <person name="Maumus F."/>
            <person name="Salse J."/>
            <person name="Schmutz J."/>
            <person name="Rensing S.A."/>
        </authorList>
    </citation>
    <scope>NUCLEOTIDE SEQUENCE [LARGE SCALE GENOMIC DNA]</scope>
    <source>
        <strain evidence="2 3">cv. Gransden 2004</strain>
    </source>
</reference>
<organism evidence="2 3">
    <name type="scientific">Physcomitrium patens</name>
    <name type="common">Spreading-leaved earth moss</name>
    <name type="synonym">Physcomitrella patens</name>
    <dbReference type="NCBI Taxonomy" id="3218"/>
    <lineage>
        <taxon>Eukaryota</taxon>
        <taxon>Viridiplantae</taxon>
        <taxon>Streptophyta</taxon>
        <taxon>Embryophyta</taxon>
        <taxon>Bryophyta</taxon>
        <taxon>Bryophytina</taxon>
        <taxon>Bryopsida</taxon>
        <taxon>Funariidae</taxon>
        <taxon>Funariales</taxon>
        <taxon>Funariaceae</taxon>
        <taxon>Physcomitrium</taxon>
    </lineage>
</organism>
<dbReference type="Pfam" id="PF06485">
    <property type="entry name" value="Tab2-like_N"/>
    <property type="match status" value="1"/>
</dbReference>
<protein>
    <recommendedName>
        <fullName evidence="1">RNA-binding protein Tab2-like N-terminal domain-containing protein</fullName>
    </recommendedName>
</protein>
<dbReference type="EMBL" id="ABEU02000005">
    <property type="status" value="NOT_ANNOTATED_CDS"/>
    <property type="molecule type" value="Genomic_DNA"/>
</dbReference>
<accession>A0A7I4E8L4</accession>